<keyword evidence="2" id="KW-0809">Transit peptide</keyword>
<evidence type="ECO:0000256" key="1">
    <source>
        <dbReference type="ARBA" id="ARBA00004173"/>
    </source>
</evidence>
<protein>
    <recommendedName>
        <fullName evidence="5">CAF17 C-terminal domain-containing protein</fullName>
    </recommendedName>
</protein>
<evidence type="ECO:0000256" key="3">
    <source>
        <dbReference type="ARBA" id="ARBA00023128"/>
    </source>
</evidence>
<gene>
    <name evidence="6" type="ORF">MICPUN_57769</name>
</gene>
<accession>C1E3Q6</accession>
<dbReference type="InterPro" id="IPR027266">
    <property type="entry name" value="TrmE/GcvT-like"/>
</dbReference>
<comment type="subcellular location">
    <subcellularLocation>
        <location evidence="1">Mitochondrion</location>
    </subcellularLocation>
</comment>
<dbReference type="PANTHER" id="PTHR22602">
    <property type="entry name" value="TRANSFERASE CAF17, MITOCHONDRIAL-RELATED"/>
    <property type="match status" value="1"/>
</dbReference>
<proteinExistence type="predicted"/>
<dbReference type="eggNOG" id="KOG2929">
    <property type="taxonomic scope" value="Eukaryota"/>
</dbReference>
<dbReference type="GO" id="GO:0005759">
    <property type="term" value="C:mitochondrial matrix"/>
    <property type="evidence" value="ECO:0007669"/>
    <property type="project" value="TreeGrafter"/>
</dbReference>
<dbReference type="RefSeq" id="XP_002501335.1">
    <property type="nucleotide sequence ID" value="XM_002501289.1"/>
</dbReference>
<dbReference type="FunCoup" id="C1E3Q6">
    <property type="interactions" value="1060"/>
</dbReference>
<dbReference type="STRING" id="296587.C1E3Q6"/>
<dbReference type="KEGG" id="mis:MICPUN_57769"/>
<keyword evidence="7" id="KW-1185">Reference proteome</keyword>
<keyword evidence="3" id="KW-0496">Mitochondrion</keyword>
<dbReference type="PANTHER" id="PTHR22602:SF0">
    <property type="entry name" value="TRANSFERASE CAF17, MITOCHONDRIAL-RELATED"/>
    <property type="match status" value="1"/>
</dbReference>
<evidence type="ECO:0000313" key="7">
    <source>
        <dbReference type="Proteomes" id="UP000002009"/>
    </source>
</evidence>
<feature type="region of interest" description="Disordered" evidence="4">
    <location>
        <begin position="254"/>
        <end position="292"/>
    </location>
</feature>
<feature type="domain" description="CAF17 C-terminal" evidence="5">
    <location>
        <begin position="304"/>
        <end position="361"/>
    </location>
</feature>
<dbReference type="GO" id="GO:0016226">
    <property type="term" value="P:iron-sulfur cluster assembly"/>
    <property type="evidence" value="ECO:0007669"/>
    <property type="project" value="TreeGrafter"/>
</dbReference>
<dbReference type="InterPro" id="IPR057460">
    <property type="entry name" value="CAF17_C"/>
</dbReference>
<evidence type="ECO:0000256" key="4">
    <source>
        <dbReference type="SAM" id="MobiDB-lite"/>
    </source>
</evidence>
<dbReference type="SUPFAM" id="SSF103025">
    <property type="entry name" value="Folate-binding domain"/>
    <property type="match status" value="1"/>
</dbReference>
<dbReference type="OMA" id="KHWKRYK"/>
<dbReference type="Proteomes" id="UP000002009">
    <property type="component" value="Chromosome 4"/>
</dbReference>
<name>C1E3Q6_MICCC</name>
<dbReference type="InterPro" id="IPR017703">
    <property type="entry name" value="YgfZ/GCV_T_CS"/>
</dbReference>
<dbReference type="InParanoid" id="C1E3Q6"/>
<dbReference type="EMBL" id="CP001325">
    <property type="protein sequence ID" value="ACO62593.1"/>
    <property type="molecule type" value="Genomic_DNA"/>
</dbReference>
<reference evidence="6 7" key="1">
    <citation type="journal article" date="2009" name="Science">
        <title>Green evolution and dynamic adaptations revealed by genomes of the marine picoeukaryotes Micromonas.</title>
        <authorList>
            <person name="Worden A.Z."/>
            <person name="Lee J.H."/>
            <person name="Mock T."/>
            <person name="Rouze P."/>
            <person name="Simmons M.P."/>
            <person name="Aerts A.L."/>
            <person name="Allen A.E."/>
            <person name="Cuvelier M.L."/>
            <person name="Derelle E."/>
            <person name="Everett M.V."/>
            <person name="Foulon E."/>
            <person name="Grimwood J."/>
            <person name="Gundlach H."/>
            <person name="Henrissat B."/>
            <person name="Napoli C."/>
            <person name="McDonald S.M."/>
            <person name="Parker M.S."/>
            <person name="Rombauts S."/>
            <person name="Salamov A."/>
            <person name="Von Dassow P."/>
            <person name="Badger J.H."/>
            <person name="Coutinho P.M."/>
            <person name="Demir E."/>
            <person name="Dubchak I."/>
            <person name="Gentemann C."/>
            <person name="Eikrem W."/>
            <person name="Gready J.E."/>
            <person name="John U."/>
            <person name="Lanier W."/>
            <person name="Lindquist E.A."/>
            <person name="Lucas S."/>
            <person name="Mayer K.F."/>
            <person name="Moreau H."/>
            <person name="Not F."/>
            <person name="Otillar R."/>
            <person name="Panaud O."/>
            <person name="Pangilinan J."/>
            <person name="Paulsen I."/>
            <person name="Piegu B."/>
            <person name="Poliakov A."/>
            <person name="Robbens S."/>
            <person name="Schmutz J."/>
            <person name="Toulza E."/>
            <person name="Wyss T."/>
            <person name="Zelensky A."/>
            <person name="Zhou K."/>
            <person name="Armbrust E.V."/>
            <person name="Bhattacharya D."/>
            <person name="Goodenough U.W."/>
            <person name="Van de Peer Y."/>
            <person name="Grigoriev I.V."/>
        </authorList>
    </citation>
    <scope>NUCLEOTIDE SEQUENCE [LARGE SCALE GENOMIC DNA]</scope>
    <source>
        <strain evidence="7">RCC299 / NOUM17</strain>
    </source>
</reference>
<dbReference type="NCBIfam" id="TIGR03317">
    <property type="entry name" value="ygfZ_signature"/>
    <property type="match status" value="1"/>
</dbReference>
<evidence type="ECO:0000259" key="5">
    <source>
        <dbReference type="Pfam" id="PF25455"/>
    </source>
</evidence>
<dbReference type="GeneID" id="8242621"/>
<dbReference type="AlphaFoldDB" id="C1E3Q6"/>
<dbReference type="InterPro" id="IPR045179">
    <property type="entry name" value="YgfZ/GcvT"/>
</dbReference>
<dbReference type="Gene3D" id="3.30.1360.120">
    <property type="entry name" value="Probable tRNA modification gtpase trme, domain 1"/>
    <property type="match status" value="1"/>
</dbReference>
<dbReference type="Pfam" id="PF25455">
    <property type="entry name" value="Beta-barrel_CAF17_C"/>
    <property type="match status" value="1"/>
</dbReference>
<organism evidence="6 7">
    <name type="scientific">Micromonas commoda (strain RCC299 / NOUM17 / CCMP2709)</name>
    <name type="common">Picoplanktonic green alga</name>
    <dbReference type="NCBI Taxonomy" id="296587"/>
    <lineage>
        <taxon>Eukaryota</taxon>
        <taxon>Viridiplantae</taxon>
        <taxon>Chlorophyta</taxon>
        <taxon>Mamiellophyceae</taxon>
        <taxon>Mamiellales</taxon>
        <taxon>Mamiellaceae</taxon>
        <taxon>Micromonas</taxon>
    </lineage>
</organism>
<sequence length="370" mass="39769">MLARGVSLASRRVLRIAGEEAIPFLQRILTNDVRSLADAGAAPVYAALQNAQGRVRHDLFLHREFGGALLADLPADGFKDALDALVKLKLRSPVTLDDAGEELRVVVAGGERSDRRDPTADGSAEWVPPVDAESADDDILSFLQPDPRWHGLGLRGVIPAAAAAELLPAGADPEEAEAAYAQWRYTLGVAEGSEELGGLLPLECNLAGLNAISFDKGCYIGQELTARTHHTGVVRKRIVPALFARRSQWIAKDSAGVGGRASTPQEKWSGHEVPTRNGDANTNEQQKPRARPGMDVFLDGAPTTGKPVGKVIAARGDVGLILLRIEHLAKADSAEDLALVAHGNDERCHVDARVNIPDWWDDTWLQSSLR</sequence>
<evidence type="ECO:0000313" key="6">
    <source>
        <dbReference type="EMBL" id="ACO62593.1"/>
    </source>
</evidence>
<evidence type="ECO:0000256" key="2">
    <source>
        <dbReference type="ARBA" id="ARBA00022946"/>
    </source>
</evidence>
<dbReference type="OrthoDB" id="498687at2759"/>